<reference evidence="3 4" key="1">
    <citation type="submission" date="2016-12" db="EMBL/GenBank/DDBJ databases">
        <authorList>
            <person name="Song W.-J."/>
            <person name="Kurnit D.M."/>
        </authorList>
    </citation>
    <scope>NUCLEOTIDE SEQUENCE [LARGE SCALE GENOMIC DNA]</scope>
    <source>
        <strain evidence="3 4">DSM 12503</strain>
    </source>
</reference>
<organism evidence="3 4">
    <name type="scientific">Anaerocolumna xylanovorans DSM 12503</name>
    <dbReference type="NCBI Taxonomy" id="1121345"/>
    <lineage>
        <taxon>Bacteria</taxon>
        <taxon>Bacillati</taxon>
        <taxon>Bacillota</taxon>
        <taxon>Clostridia</taxon>
        <taxon>Lachnospirales</taxon>
        <taxon>Lachnospiraceae</taxon>
        <taxon>Anaerocolumna</taxon>
    </lineage>
</organism>
<name>A0A1M7XW15_9FIRM</name>
<gene>
    <name evidence="3" type="ORF">SAMN02745217_00018</name>
</gene>
<keyword evidence="4" id="KW-1185">Reference proteome</keyword>
<evidence type="ECO:0000313" key="3">
    <source>
        <dbReference type="EMBL" id="SHO42898.1"/>
    </source>
</evidence>
<sequence>MKVFRKAVIMTMLLVFCGMVLAGCGKGEVKSPGNTLNDMPTDTPKDDTPTDTPADSSTDASEEVIKEGTVEKSGNVVLKQLAFVYKENAIAISDIADDEKIESMLGKADEIKVHTYSQDDGLNMDQLNGMTEKQYQFPGLVIKTIDGAEDKKSFIFNIEITDPKYPTIRNIKVGDSFEKLKEAYPEGNLLGGELSDEEDDFRYEPVNYVDVMTFHIKDKKIESIQIYTLLD</sequence>
<dbReference type="STRING" id="1121345.SAMN02745217_00018"/>
<dbReference type="OrthoDB" id="2039672at2"/>
<feature type="signal peptide" evidence="2">
    <location>
        <begin position="1"/>
        <end position="22"/>
    </location>
</feature>
<dbReference type="EMBL" id="FRFD01000003">
    <property type="protein sequence ID" value="SHO42898.1"/>
    <property type="molecule type" value="Genomic_DNA"/>
</dbReference>
<protein>
    <recommendedName>
        <fullName evidence="5">Lipoprotein</fullName>
    </recommendedName>
</protein>
<evidence type="ECO:0000256" key="1">
    <source>
        <dbReference type="SAM" id="MobiDB-lite"/>
    </source>
</evidence>
<evidence type="ECO:0000313" key="4">
    <source>
        <dbReference type="Proteomes" id="UP000184612"/>
    </source>
</evidence>
<accession>A0A1M7XW15</accession>
<dbReference type="AlphaFoldDB" id="A0A1M7XW15"/>
<dbReference type="RefSeq" id="WP_073586792.1">
    <property type="nucleotide sequence ID" value="NZ_FRFD01000003.1"/>
</dbReference>
<feature type="chain" id="PRO_5012364902" description="Lipoprotein" evidence="2">
    <location>
        <begin position="23"/>
        <end position="231"/>
    </location>
</feature>
<keyword evidence="2" id="KW-0732">Signal</keyword>
<proteinExistence type="predicted"/>
<dbReference type="Proteomes" id="UP000184612">
    <property type="component" value="Unassembled WGS sequence"/>
</dbReference>
<dbReference type="PROSITE" id="PS51257">
    <property type="entry name" value="PROKAR_LIPOPROTEIN"/>
    <property type="match status" value="1"/>
</dbReference>
<evidence type="ECO:0008006" key="5">
    <source>
        <dbReference type="Google" id="ProtNLM"/>
    </source>
</evidence>
<evidence type="ECO:0000256" key="2">
    <source>
        <dbReference type="SAM" id="SignalP"/>
    </source>
</evidence>
<feature type="region of interest" description="Disordered" evidence="1">
    <location>
        <begin position="30"/>
        <end position="64"/>
    </location>
</feature>
<feature type="compositionally biased region" description="Low complexity" evidence="1">
    <location>
        <begin position="50"/>
        <end position="59"/>
    </location>
</feature>